<evidence type="ECO:0000259" key="7">
    <source>
        <dbReference type="Pfam" id="PF23559"/>
    </source>
</evidence>
<evidence type="ECO:0000259" key="8">
    <source>
        <dbReference type="Pfam" id="PF25019"/>
    </source>
</evidence>
<evidence type="ECO:0000256" key="4">
    <source>
        <dbReference type="SAM" id="Coils"/>
    </source>
</evidence>
<sequence length="1275" mass="143320">MTAAVLAVLQMVASPILKKLLAHASTCLGVDMVSELHELETTIMPQFELMIEAADKGNHRTKLDKWTQDLKQAFFKAEDLLDDHEYNLLERKAKSGKDPLPPHSSTSSTILKPLHAASNRLSNLRSNNRKLIRQLNELKAILAKGKEFHDLLCLPASNAADGLAVKASVVPQVTSIPPPKVIGRDKDRDNIIDLLTKPVGVEANSAIHSGLAIVGAGGMGKSTLAQHVYNDERVKEHFDVRMWVCISRRLDVERHTREIIESVVEGECPRVGNLDPLQCKLRGLMQNKKFLLVLDDVWFEESGNEMEWEQLLRPLVSEQTGSKVLVTSRSNILPASLYCNKIVPLENMGDAEFLALFKNHAFSGAEIGDHNLRQKLEEIAEKLADRLGQSPLAAKTVGLQLSRRKDATSWKDALKIDNLSDPAKALSWSYDKLDPRLQRCFLYCSLYPKGYRYTIRELVHLWIAEGFIDWCNENKRVEDIGRDCFSEMVSVSFFQPVYERCDTYYVMHDLIHDLAQSLSKEHCFRLEDDKVEEIPHTVRHLSVCVESMIQHKQSICKLPHLRTIICINPVIDVISDVFNQILRNSKLRVLYLSAYNSSKLPESIDELKHIRYLNIIDTSITELPRSLCTLYHLQFLKFSNRVESLPDKLCNLNKLWYLEGHGRWVGHPYNSTLPQVPNIGKLTLLQQLYNFSVEKQKGYELRQLRDMNELGGCLNVTNLENVTAKDEALESNLHQKTHLESLHLGWSYMDDINVEDSLHLEILEGLMPPPRLKGLTIKGYRSAKYPSWLLQDSYFENLETFELVNCTALEGLPTNAELFGNCCSLHLENVPNLKTLPCLPAGLKMLSITKCPLLMFVCSDEPEQHDQWENIINREQLVSNLSLISSDGSVSKTSDIIALEFSSLELLMASIDADMSRVENIRSVVEREEFVIEDSIKAWICCHKERMKLIYGRSIGLPLVPPSQLTQLDLSSCSITDGALAVCLNGLTSLRSLCLTEIMTLTTLPPQEDFQHLVMLGDLQIKSCWCLRSLGGLRAATCLSWVQLESCPSLDLARGADEMPLSLAVLIISWCMVGANFSSSGLPHLTDLHMVGCGSLASLSIGHLTSLTTLQLEDLPDLCFIEGLSSLQLHSLELKDVPKLNAKCISQFQVQKSLDVSSPEILNHMLSARGFIVPEITLSNCKESSVSFEESANFSSLRDLMLYRCEMASLPGNLKCLTSLTRLDIIDCPNISSLPDLPSSLQHICVRRCERLKESCQAPDGESWPKIASIHYKEL</sequence>
<dbReference type="SUPFAM" id="SSF52540">
    <property type="entry name" value="P-loop containing nucleoside triphosphate hydrolases"/>
    <property type="match status" value="1"/>
</dbReference>
<dbReference type="Gramene" id="TraesCS1B03G1080400.1">
    <property type="protein sequence ID" value="TraesCS1B03G1080400.1.CDS1"/>
    <property type="gene ID" value="TraesCS1B03G1080400"/>
</dbReference>
<dbReference type="GO" id="GO:0009626">
    <property type="term" value="P:plant-type hypersensitive response"/>
    <property type="evidence" value="ECO:0007669"/>
    <property type="project" value="UniProtKB-ARBA"/>
</dbReference>
<keyword evidence="3" id="KW-0611">Plant defense</keyword>
<dbReference type="Gramene" id="TraesNOR1B03G00379560.1">
    <property type="protein sequence ID" value="TraesNOR1B03G00379560.1.CDS1"/>
    <property type="gene ID" value="TraesNOR1B03G00379560"/>
</dbReference>
<dbReference type="Gramene" id="TraesCS1B02G400600.1">
    <property type="protein sequence ID" value="TraesCS1B02G400600.1.cds1"/>
    <property type="gene ID" value="TraesCS1B02G400600"/>
</dbReference>
<dbReference type="FunFam" id="1.10.10.10:FF:000322">
    <property type="entry name" value="Probable disease resistance protein At1g63360"/>
    <property type="match status" value="1"/>
</dbReference>
<evidence type="ECO:0000313" key="10">
    <source>
        <dbReference type="Proteomes" id="UP000019116"/>
    </source>
</evidence>
<feature type="domain" description="R13L1/DRL21-like LRR repeat region" evidence="8">
    <location>
        <begin position="701"/>
        <end position="817"/>
    </location>
</feature>
<dbReference type="Gene3D" id="3.80.10.10">
    <property type="entry name" value="Ribonuclease Inhibitor"/>
    <property type="match status" value="3"/>
</dbReference>
<dbReference type="RefSeq" id="XP_044419389.1">
    <property type="nucleotide sequence ID" value="XM_044563454.1"/>
</dbReference>
<dbReference type="PRINTS" id="PR00364">
    <property type="entry name" value="DISEASERSIST"/>
</dbReference>
<dbReference type="GeneID" id="123144351"/>
<keyword evidence="2" id="KW-0677">Repeat</keyword>
<keyword evidence="10" id="KW-1185">Reference proteome</keyword>
<dbReference type="Gene3D" id="3.40.50.300">
    <property type="entry name" value="P-loop containing nucleotide triphosphate hydrolases"/>
    <property type="match status" value="1"/>
</dbReference>
<evidence type="ECO:0000259" key="6">
    <source>
        <dbReference type="Pfam" id="PF00931"/>
    </source>
</evidence>
<dbReference type="Pfam" id="PF23559">
    <property type="entry name" value="WHD_DRP"/>
    <property type="match status" value="1"/>
</dbReference>
<evidence type="ECO:0000256" key="1">
    <source>
        <dbReference type="ARBA" id="ARBA00022614"/>
    </source>
</evidence>
<name>A0A3B5Z4E3_WHEAT</name>
<accession>A0A3B5Z4E3</accession>
<reference evidence="9" key="2">
    <citation type="submission" date="2018-10" db="UniProtKB">
        <authorList>
            <consortium name="EnsemblPlants"/>
        </authorList>
    </citation>
    <scope>IDENTIFICATION</scope>
</reference>
<feature type="domain" description="NB-ARC" evidence="6">
    <location>
        <begin position="211"/>
        <end position="363"/>
    </location>
</feature>
<feature type="coiled-coil region" evidence="4">
    <location>
        <begin position="114"/>
        <end position="141"/>
    </location>
</feature>
<dbReference type="Gene3D" id="1.10.10.10">
    <property type="entry name" value="Winged helix-like DNA-binding domain superfamily/Winged helix DNA-binding domain"/>
    <property type="match status" value="1"/>
</dbReference>
<dbReference type="GO" id="GO:0042742">
    <property type="term" value="P:defense response to bacterium"/>
    <property type="evidence" value="ECO:0007669"/>
    <property type="project" value="UniProtKB-ARBA"/>
</dbReference>
<dbReference type="PANTHER" id="PTHR36766">
    <property type="entry name" value="PLANT BROAD-SPECTRUM MILDEW RESISTANCE PROTEIN RPW8"/>
    <property type="match status" value="1"/>
</dbReference>
<evidence type="ECO:0000256" key="3">
    <source>
        <dbReference type="ARBA" id="ARBA00022821"/>
    </source>
</evidence>
<dbReference type="InterPro" id="IPR027417">
    <property type="entry name" value="P-loop_NTPase"/>
</dbReference>
<dbReference type="PaxDb" id="4565-Traes_1BL_6571C9DFE.1"/>
<dbReference type="Pfam" id="PF00931">
    <property type="entry name" value="NB-ARC"/>
    <property type="match status" value="1"/>
</dbReference>
<dbReference type="GO" id="GO:0043531">
    <property type="term" value="F:ADP binding"/>
    <property type="evidence" value="ECO:0007669"/>
    <property type="project" value="InterPro"/>
</dbReference>
<evidence type="ECO:0000313" key="9">
    <source>
        <dbReference type="EnsemblPlants" id="TraesCS1B02G400600.1.cds1"/>
    </source>
</evidence>
<dbReference type="OMA" id="RCEMASL"/>
<feature type="region of interest" description="Disordered" evidence="5">
    <location>
        <begin position="92"/>
        <end position="112"/>
    </location>
</feature>
<dbReference type="GO" id="GO:0002758">
    <property type="term" value="P:innate immune response-activating signaling pathway"/>
    <property type="evidence" value="ECO:0007669"/>
    <property type="project" value="UniProtKB-ARBA"/>
</dbReference>
<dbReference type="InterPro" id="IPR032675">
    <property type="entry name" value="LRR_dom_sf"/>
</dbReference>
<keyword evidence="1" id="KW-0433">Leucine-rich repeat</keyword>
<dbReference type="AlphaFoldDB" id="A0A3B5Z4E3"/>
<dbReference type="InterPro" id="IPR002182">
    <property type="entry name" value="NB-ARC"/>
</dbReference>
<dbReference type="InterPro" id="IPR036388">
    <property type="entry name" value="WH-like_DNA-bd_sf"/>
</dbReference>
<dbReference type="SMR" id="A0A3B5Z4E3"/>
<feature type="domain" description="Disease resistance protein winged helix" evidence="7">
    <location>
        <begin position="446"/>
        <end position="515"/>
    </location>
</feature>
<dbReference type="OrthoDB" id="785704at2759"/>
<dbReference type="Pfam" id="PF25019">
    <property type="entry name" value="LRR_R13L1-DRL21"/>
    <property type="match status" value="1"/>
</dbReference>
<dbReference type="EnsemblPlants" id="TraesCS1B02G400600.1">
    <property type="protein sequence ID" value="TraesCS1B02G400600.1.cds1"/>
    <property type="gene ID" value="TraesCS1B02G400600"/>
</dbReference>
<reference evidence="9" key="1">
    <citation type="submission" date="2018-08" db="EMBL/GenBank/DDBJ databases">
        <authorList>
            <person name="Rossello M."/>
        </authorList>
    </citation>
    <scope>NUCLEOTIDE SEQUENCE [LARGE SCALE GENOMIC DNA]</scope>
    <source>
        <strain evidence="9">cv. Chinese Spring</strain>
    </source>
</reference>
<dbReference type="InterPro" id="IPR058922">
    <property type="entry name" value="WHD_DRP"/>
</dbReference>
<protein>
    <submittedName>
        <fullName evidence="9">Uncharacterized protein</fullName>
    </submittedName>
</protein>
<dbReference type="STRING" id="4565.A0A3B5Z4E3"/>
<evidence type="ECO:0000256" key="5">
    <source>
        <dbReference type="SAM" id="MobiDB-lite"/>
    </source>
</evidence>
<dbReference type="SUPFAM" id="SSF52058">
    <property type="entry name" value="L domain-like"/>
    <property type="match status" value="2"/>
</dbReference>
<dbReference type="PANTHER" id="PTHR36766:SF60">
    <property type="entry name" value="NB-ARC DOMAIN-CONTAINING PROTEIN"/>
    <property type="match status" value="1"/>
</dbReference>
<dbReference type="Proteomes" id="UP000019116">
    <property type="component" value="Chromosome 1B"/>
</dbReference>
<proteinExistence type="predicted"/>
<organism evidence="9">
    <name type="scientific">Triticum aestivum</name>
    <name type="common">Wheat</name>
    <dbReference type="NCBI Taxonomy" id="4565"/>
    <lineage>
        <taxon>Eukaryota</taxon>
        <taxon>Viridiplantae</taxon>
        <taxon>Streptophyta</taxon>
        <taxon>Embryophyta</taxon>
        <taxon>Tracheophyta</taxon>
        <taxon>Spermatophyta</taxon>
        <taxon>Magnoliopsida</taxon>
        <taxon>Liliopsida</taxon>
        <taxon>Poales</taxon>
        <taxon>Poaceae</taxon>
        <taxon>BOP clade</taxon>
        <taxon>Pooideae</taxon>
        <taxon>Triticodae</taxon>
        <taxon>Triticeae</taxon>
        <taxon>Triticinae</taxon>
        <taxon>Triticum</taxon>
    </lineage>
</organism>
<keyword evidence="4" id="KW-0175">Coiled coil</keyword>
<gene>
    <name evidence="9" type="primary">LOC123144351</name>
</gene>
<evidence type="ECO:0000256" key="2">
    <source>
        <dbReference type="ARBA" id="ARBA00022737"/>
    </source>
</evidence>
<dbReference type="InterPro" id="IPR056789">
    <property type="entry name" value="LRR_R13L1-DRL21"/>
</dbReference>